<sequence>MILFPSLAKYLSSLPPPHLKIGHETAETATLPPDVNSSALPLKSRITFPVLTSKIFRTTLCESLGLMGSWLLYVTKYLSSGEKSISFTCR</sequence>
<dbReference type="AlphaFoldDB" id="A0A0A9TK25"/>
<organism evidence="1">
    <name type="scientific">Arundo donax</name>
    <name type="common">Giant reed</name>
    <name type="synonym">Donax arundinaceus</name>
    <dbReference type="NCBI Taxonomy" id="35708"/>
    <lineage>
        <taxon>Eukaryota</taxon>
        <taxon>Viridiplantae</taxon>
        <taxon>Streptophyta</taxon>
        <taxon>Embryophyta</taxon>
        <taxon>Tracheophyta</taxon>
        <taxon>Spermatophyta</taxon>
        <taxon>Magnoliopsida</taxon>
        <taxon>Liliopsida</taxon>
        <taxon>Poales</taxon>
        <taxon>Poaceae</taxon>
        <taxon>PACMAD clade</taxon>
        <taxon>Arundinoideae</taxon>
        <taxon>Arundineae</taxon>
        <taxon>Arundo</taxon>
    </lineage>
</organism>
<proteinExistence type="predicted"/>
<reference evidence="1" key="1">
    <citation type="submission" date="2014-09" db="EMBL/GenBank/DDBJ databases">
        <authorList>
            <person name="Magalhaes I.L.F."/>
            <person name="Oliveira U."/>
            <person name="Santos F.R."/>
            <person name="Vidigal T.H.D.A."/>
            <person name="Brescovit A.D."/>
            <person name="Santos A.J."/>
        </authorList>
    </citation>
    <scope>NUCLEOTIDE SEQUENCE</scope>
    <source>
        <tissue evidence="1">Shoot tissue taken approximately 20 cm above the soil surface</tissue>
    </source>
</reference>
<evidence type="ECO:0000313" key="1">
    <source>
        <dbReference type="EMBL" id="JAD15383.1"/>
    </source>
</evidence>
<name>A0A0A9TK25_ARUDO</name>
<reference evidence="1" key="2">
    <citation type="journal article" date="2015" name="Data Brief">
        <title>Shoot transcriptome of the giant reed, Arundo donax.</title>
        <authorList>
            <person name="Barrero R.A."/>
            <person name="Guerrero F.D."/>
            <person name="Moolhuijzen P."/>
            <person name="Goolsby J.A."/>
            <person name="Tidwell J."/>
            <person name="Bellgard S.E."/>
            <person name="Bellgard M.I."/>
        </authorList>
    </citation>
    <scope>NUCLEOTIDE SEQUENCE</scope>
    <source>
        <tissue evidence="1">Shoot tissue taken approximately 20 cm above the soil surface</tissue>
    </source>
</reference>
<protein>
    <submittedName>
        <fullName evidence="1">Uncharacterized protein</fullName>
    </submittedName>
</protein>
<accession>A0A0A9TK25</accession>
<dbReference type="EMBL" id="GBRH01282512">
    <property type="protein sequence ID" value="JAD15383.1"/>
    <property type="molecule type" value="Transcribed_RNA"/>
</dbReference>